<keyword evidence="6" id="KW-0645">Protease</keyword>
<evidence type="ECO:0000256" key="1">
    <source>
        <dbReference type="ARBA" id="ARBA00004236"/>
    </source>
</evidence>
<dbReference type="EMBL" id="FOTY01000039">
    <property type="protein sequence ID" value="SFM36994.1"/>
    <property type="molecule type" value="Genomic_DNA"/>
</dbReference>
<dbReference type="AlphaFoldDB" id="A0A1I4QAC8"/>
<evidence type="ECO:0000256" key="14">
    <source>
        <dbReference type="ARBA" id="ARBA00023316"/>
    </source>
</evidence>
<keyword evidence="12 18" id="KW-0472">Membrane</keyword>
<accession>A0A1I4QAC8</accession>
<dbReference type="GO" id="GO:0006508">
    <property type="term" value="P:proteolysis"/>
    <property type="evidence" value="ECO:0007669"/>
    <property type="project" value="UniProtKB-KW"/>
</dbReference>
<evidence type="ECO:0000256" key="15">
    <source>
        <dbReference type="ARBA" id="ARBA00034000"/>
    </source>
</evidence>
<name>A0A1I4QAC8_9BACI</name>
<dbReference type="SUPFAM" id="SSF56601">
    <property type="entry name" value="beta-lactamase/transpeptidase-like"/>
    <property type="match status" value="1"/>
</dbReference>
<dbReference type="Pfam" id="PF00905">
    <property type="entry name" value="Transpeptidase"/>
    <property type="match status" value="1"/>
</dbReference>
<dbReference type="NCBIfam" id="TIGR02074">
    <property type="entry name" value="PBP_1a_fam"/>
    <property type="match status" value="1"/>
</dbReference>
<dbReference type="Pfam" id="PF00912">
    <property type="entry name" value="Transgly"/>
    <property type="match status" value="1"/>
</dbReference>
<dbReference type="GO" id="GO:0008360">
    <property type="term" value="P:regulation of cell shape"/>
    <property type="evidence" value="ECO:0007669"/>
    <property type="project" value="UniProtKB-KW"/>
</dbReference>
<reference evidence="21 22" key="1">
    <citation type="submission" date="2016-10" db="EMBL/GenBank/DDBJ databases">
        <authorList>
            <person name="de Groot N.N."/>
        </authorList>
    </citation>
    <scope>NUCLEOTIDE SEQUENCE [LARGE SCALE GENOMIC DNA]</scope>
    <source>
        <strain evidence="21 22">CGMCC 1.6134</strain>
    </source>
</reference>
<dbReference type="Gene3D" id="3.40.710.10">
    <property type="entry name" value="DD-peptidase/beta-lactamase superfamily"/>
    <property type="match status" value="1"/>
</dbReference>
<dbReference type="FunFam" id="1.10.3810.10:FF:000001">
    <property type="entry name" value="Penicillin-binding protein 1A"/>
    <property type="match status" value="1"/>
</dbReference>
<evidence type="ECO:0000256" key="2">
    <source>
        <dbReference type="ARBA" id="ARBA00007090"/>
    </source>
</evidence>
<comment type="similarity">
    <text evidence="2">In the C-terminal section; belongs to the transpeptidase family.</text>
</comment>
<feature type="domain" description="Penicillin-binding protein transpeptidase" evidence="19">
    <location>
        <begin position="324"/>
        <end position="602"/>
    </location>
</feature>
<keyword evidence="13" id="KW-0511">Multifunctional enzyme</keyword>
<keyword evidence="8" id="KW-0808">Transferase</keyword>
<keyword evidence="22" id="KW-1185">Reference proteome</keyword>
<evidence type="ECO:0000256" key="6">
    <source>
        <dbReference type="ARBA" id="ARBA00022670"/>
    </source>
</evidence>
<dbReference type="GO" id="GO:0009002">
    <property type="term" value="F:serine-type D-Ala-D-Ala carboxypeptidase activity"/>
    <property type="evidence" value="ECO:0007669"/>
    <property type="project" value="UniProtKB-EC"/>
</dbReference>
<evidence type="ECO:0000256" key="12">
    <source>
        <dbReference type="ARBA" id="ARBA00023136"/>
    </source>
</evidence>
<evidence type="ECO:0000256" key="17">
    <source>
        <dbReference type="SAM" id="MobiDB-lite"/>
    </source>
</evidence>
<evidence type="ECO:0000256" key="16">
    <source>
        <dbReference type="ARBA" id="ARBA00049902"/>
    </source>
</evidence>
<protein>
    <submittedName>
        <fullName evidence="21">Penicillin-binding protein, 1A family</fullName>
    </submittedName>
</protein>
<dbReference type="STRING" id="266892.SAMN04488054_1396"/>
<evidence type="ECO:0000259" key="19">
    <source>
        <dbReference type="Pfam" id="PF00905"/>
    </source>
</evidence>
<dbReference type="GO" id="GO:0009252">
    <property type="term" value="P:peptidoglycan biosynthetic process"/>
    <property type="evidence" value="ECO:0007669"/>
    <property type="project" value="UniProtKB-KW"/>
</dbReference>
<dbReference type="PANTHER" id="PTHR32282:SF11">
    <property type="entry name" value="PENICILLIN-BINDING PROTEIN 1B"/>
    <property type="match status" value="1"/>
</dbReference>
<evidence type="ECO:0000256" key="18">
    <source>
        <dbReference type="SAM" id="Phobius"/>
    </source>
</evidence>
<dbReference type="GO" id="GO:0005886">
    <property type="term" value="C:plasma membrane"/>
    <property type="evidence" value="ECO:0007669"/>
    <property type="project" value="UniProtKB-SubCell"/>
</dbReference>
<evidence type="ECO:0000256" key="10">
    <source>
        <dbReference type="ARBA" id="ARBA00022960"/>
    </source>
</evidence>
<keyword evidence="5" id="KW-0121">Carboxypeptidase</keyword>
<dbReference type="GO" id="GO:0008658">
    <property type="term" value="F:penicillin binding"/>
    <property type="evidence" value="ECO:0007669"/>
    <property type="project" value="InterPro"/>
</dbReference>
<dbReference type="RefSeq" id="WP_177195609.1">
    <property type="nucleotide sequence ID" value="NZ_FOTY01000039.1"/>
</dbReference>
<dbReference type="GO" id="GO:0008955">
    <property type="term" value="F:peptidoglycan glycosyltransferase activity"/>
    <property type="evidence" value="ECO:0007669"/>
    <property type="project" value="UniProtKB-EC"/>
</dbReference>
<dbReference type="InterPro" id="IPR001460">
    <property type="entry name" value="PCN-bd_Tpept"/>
</dbReference>
<feature type="region of interest" description="Disordered" evidence="17">
    <location>
        <begin position="246"/>
        <end position="265"/>
    </location>
</feature>
<dbReference type="GO" id="GO:0071555">
    <property type="term" value="P:cell wall organization"/>
    <property type="evidence" value="ECO:0007669"/>
    <property type="project" value="UniProtKB-KW"/>
</dbReference>
<feature type="transmembrane region" description="Helical" evidence="18">
    <location>
        <begin position="20"/>
        <end position="44"/>
    </location>
</feature>
<dbReference type="InterPro" id="IPR001264">
    <property type="entry name" value="Glyco_trans_51"/>
</dbReference>
<evidence type="ECO:0000256" key="5">
    <source>
        <dbReference type="ARBA" id="ARBA00022645"/>
    </source>
</evidence>
<keyword evidence="4" id="KW-1003">Cell membrane</keyword>
<feature type="compositionally biased region" description="Basic and acidic residues" evidence="17">
    <location>
        <begin position="683"/>
        <end position="694"/>
    </location>
</feature>
<dbReference type="InterPro" id="IPR036950">
    <property type="entry name" value="PBP_transglycosylase"/>
</dbReference>
<keyword evidence="18" id="KW-0812">Transmembrane</keyword>
<sequence length="694" mass="76880">MNTAVRQSGRQKPGIIRLMIRFLLLAGIIGVSGMLAAAGSAYLLQPPPIQADQSTVVYGADQSIIGEHHNGRQRYWVDLEDISPNLVQASVAVEDDEFYEHSGFDFSRILSAAAVNIRTLSKAQGGSTITQQYARNLFLSHDKTWSRKLEEAFYALRLEAHYGKREILEGYLNTIYFGHGAYGIEAAARLYFDTSAEDLSLAEASLLAGVPKGPSYYSPFSHPDRANERQQLVLSAMERTGVITAEEKESAENAPLSLEPPGQLSDDRIGPYFQDHVQSLVEQKYGMDPKQGGLRIYTTLDPELQKKAEKWIRYEIPKESELQGALVAMDPESGDVRAMAGGKNYQESTFNRAVDAARAPGSALKPFLYYAALEEGFTPLTSFRSEPSEFTIGEQGQTYAPGNYGEIYADDFIPMYEALAVSDNVFAVKTHLSLGPDALVNTVKDAGISSDLSPIPSLALGTQNVKPLHLTNAYLPFANGGKKTEPRLITKITDDEGNVLVENEPEINQIFDPRKTYVVTDMMKGVFDVSMDAYTSVTGRSAAHLFNRPLAGKSGSTDYDSWMAGFSPRLAAGVWIGYDDNRKINHAEEGQISKRIWAQFMEEGLEDELKMDFPAPDGIVKTPIDPETGLLASEECGSSRTIAFEKGTEPQRSCTEELENRQETSPEENPNQKEEQLPGQQEKFWERLKRWMQP</sequence>
<feature type="domain" description="Glycosyl transferase family 51" evidence="20">
    <location>
        <begin position="64"/>
        <end position="237"/>
    </location>
</feature>
<evidence type="ECO:0000256" key="4">
    <source>
        <dbReference type="ARBA" id="ARBA00022475"/>
    </source>
</evidence>
<dbReference type="SUPFAM" id="SSF53955">
    <property type="entry name" value="Lysozyme-like"/>
    <property type="match status" value="1"/>
</dbReference>
<dbReference type="Gene3D" id="1.10.3810.10">
    <property type="entry name" value="Biosynthetic peptidoglycan transglycosylase-like"/>
    <property type="match status" value="1"/>
</dbReference>
<comment type="catalytic activity">
    <reaction evidence="15">
        <text>Preferential cleavage: (Ac)2-L-Lys-D-Ala-|-D-Ala. Also transpeptidation of peptidyl-alanyl moieties that are N-acyl substituents of D-alanine.</text>
        <dbReference type="EC" id="3.4.16.4"/>
    </reaction>
</comment>
<dbReference type="PANTHER" id="PTHR32282">
    <property type="entry name" value="BINDING PROTEIN TRANSPEPTIDASE, PUTATIVE-RELATED"/>
    <property type="match status" value="1"/>
</dbReference>
<keyword evidence="7" id="KW-0328">Glycosyltransferase</keyword>
<evidence type="ECO:0000256" key="7">
    <source>
        <dbReference type="ARBA" id="ARBA00022676"/>
    </source>
</evidence>
<dbReference type="InterPro" id="IPR012338">
    <property type="entry name" value="Beta-lactam/transpept-like"/>
</dbReference>
<dbReference type="Proteomes" id="UP000199668">
    <property type="component" value="Unassembled WGS sequence"/>
</dbReference>
<feature type="region of interest" description="Disordered" evidence="17">
    <location>
        <begin position="643"/>
        <end position="694"/>
    </location>
</feature>
<evidence type="ECO:0000256" key="9">
    <source>
        <dbReference type="ARBA" id="ARBA00022801"/>
    </source>
</evidence>
<feature type="compositionally biased region" description="Basic and acidic residues" evidence="17">
    <location>
        <begin position="646"/>
        <end position="676"/>
    </location>
</feature>
<organism evidence="21 22">
    <name type="scientific">Salibacterium qingdaonense</name>
    <dbReference type="NCBI Taxonomy" id="266892"/>
    <lineage>
        <taxon>Bacteria</taxon>
        <taxon>Bacillati</taxon>
        <taxon>Bacillota</taxon>
        <taxon>Bacilli</taxon>
        <taxon>Bacillales</taxon>
        <taxon>Bacillaceae</taxon>
    </lineage>
</organism>
<dbReference type="InterPro" id="IPR023346">
    <property type="entry name" value="Lysozyme-like_dom_sf"/>
</dbReference>
<keyword evidence="18" id="KW-1133">Transmembrane helix</keyword>
<comment type="similarity">
    <text evidence="3">In the N-terminal section; belongs to the glycosyltransferase 51 family.</text>
</comment>
<keyword evidence="11" id="KW-0573">Peptidoglycan synthesis</keyword>
<evidence type="ECO:0000259" key="20">
    <source>
        <dbReference type="Pfam" id="PF00912"/>
    </source>
</evidence>
<proteinExistence type="inferred from homology"/>
<evidence type="ECO:0000256" key="13">
    <source>
        <dbReference type="ARBA" id="ARBA00023268"/>
    </source>
</evidence>
<comment type="catalytic activity">
    <reaction evidence="16">
        <text>[GlcNAc-(1-&gt;4)-Mur2Ac(oyl-L-Ala-gamma-D-Glu-L-Lys-D-Ala-D-Ala)](n)-di-trans,octa-cis-undecaprenyl diphosphate + beta-D-GlcNAc-(1-&gt;4)-Mur2Ac(oyl-L-Ala-gamma-D-Glu-L-Lys-D-Ala-D-Ala)-di-trans,octa-cis-undecaprenyl diphosphate = [GlcNAc-(1-&gt;4)-Mur2Ac(oyl-L-Ala-gamma-D-Glu-L-Lys-D-Ala-D-Ala)](n+1)-di-trans,octa-cis-undecaprenyl diphosphate + di-trans,octa-cis-undecaprenyl diphosphate + H(+)</text>
        <dbReference type="Rhea" id="RHEA:23708"/>
        <dbReference type="Rhea" id="RHEA-COMP:9602"/>
        <dbReference type="Rhea" id="RHEA-COMP:9603"/>
        <dbReference type="ChEBI" id="CHEBI:15378"/>
        <dbReference type="ChEBI" id="CHEBI:58405"/>
        <dbReference type="ChEBI" id="CHEBI:60033"/>
        <dbReference type="ChEBI" id="CHEBI:78435"/>
        <dbReference type="EC" id="2.4.99.28"/>
    </reaction>
</comment>
<evidence type="ECO:0000256" key="11">
    <source>
        <dbReference type="ARBA" id="ARBA00022984"/>
    </source>
</evidence>
<dbReference type="InterPro" id="IPR050396">
    <property type="entry name" value="Glycosyltr_51/Transpeptidase"/>
</dbReference>
<evidence type="ECO:0000256" key="8">
    <source>
        <dbReference type="ARBA" id="ARBA00022679"/>
    </source>
</evidence>
<evidence type="ECO:0000313" key="22">
    <source>
        <dbReference type="Proteomes" id="UP000199668"/>
    </source>
</evidence>
<gene>
    <name evidence="21" type="ORF">SAMN04488054_1396</name>
</gene>
<keyword evidence="9" id="KW-0378">Hydrolase</keyword>
<keyword evidence="10" id="KW-0133">Cell shape</keyword>
<dbReference type="GO" id="GO:0030288">
    <property type="term" value="C:outer membrane-bounded periplasmic space"/>
    <property type="evidence" value="ECO:0007669"/>
    <property type="project" value="TreeGrafter"/>
</dbReference>
<comment type="subcellular location">
    <subcellularLocation>
        <location evidence="1">Cell membrane</location>
    </subcellularLocation>
</comment>
<evidence type="ECO:0000256" key="3">
    <source>
        <dbReference type="ARBA" id="ARBA00007739"/>
    </source>
</evidence>
<evidence type="ECO:0000313" key="21">
    <source>
        <dbReference type="EMBL" id="SFM36994.1"/>
    </source>
</evidence>
<keyword evidence="14" id="KW-0961">Cell wall biogenesis/degradation</keyword>